<reference evidence="1" key="1">
    <citation type="journal article" date="2021" name="Proc. Natl. Acad. Sci. U.S.A.">
        <title>A Catalog of Tens of Thousands of Viruses from Human Metagenomes Reveals Hidden Associations with Chronic Diseases.</title>
        <authorList>
            <person name="Tisza M.J."/>
            <person name="Buck C.B."/>
        </authorList>
    </citation>
    <scope>NUCLEOTIDE SEQUENCE</scope>
    <source>
        <strain evidence="1">Ctw4b6</strain>
    </source>
</reference>
<keyword evidence="1" id="KW-0808">Transferase</keyword>
<evidence type="ECO:0000313" key="1">
    <source>
        <dbReference type="EMBL" id="DAE16616.1"/>
    </source>
</evidence>
<name>A0A8S5QC07_9CAUD</name>
<dbReference type="InterPro" id="IPR021739">
    <property type="entry name" value="SaV-like"/>
</dbReference>
<proteinExistence type="predicted"/>
<organism evidence="1">
    <name type="scientific">Myoviridae sp. ctw4b6</name>
    <dbReference type="NCBI Taxonomy" id="2825206"/>
    <lineage>
        <taxon>Viruses</taxon>
        <taxon>Duplodnaviria</taxon>
        <taxon>Heunggongvirae</taxon>
        <taxon>Uroviricota</taxon>
        <taxon>Caudoviricetes</taxon>
    </lineage>
</organism>
<protein>
    <submittedName>
        <fullName evidence="1">Nucelotide kinase</fullName>
    </submittedName>
</protein>
<keyword evidence="1" id="KW-0418">Kinase</keyword>
<dbReference type="Pfam" id="PF11753">
    <property type="entry name" value="DUF3310"/>
    <property type="match status" value="1"/>
</dbReference>
<sequence length="163" mass="18675">MKLQNPQLKGGHYAPILGISPDMIVTPLPFWLGSALKYVWRAPRKNGGEDFLKAADCLRRYAEYLTENMPTKQPYDNCIRKSEVILEHIQGHNNLHALAISAVLRVVLWGYPRSEIHQVENKEKIFSLGVRCSNQLYATADNLEEWAQHIDDAKNIWHLVGEK</sequence>
<accession>A0A8S5QC07</accession>
<dbReference type="GO" id="GO:0016301">
    <property type="term" value="F:kinase activity"/>
    <property type="evidence" value="ECO:0007669"/>
    <property type="project" value="UniProtKB-KW"/>
</dbReference>
<dbReference type="EMBL" id="BK015628">
    <property type="protein sequence ID" value="DAE16616.1"/>
    <property type="molecule type" value="Genomic_DNA"/>
</dbReference>